<proteinExistence type="predicted"/>
<keyword evidence="1" id="KW-0597">Phosphoprotein</keyword>
<feature type="domain" description="Response regulatory" evidence="3">
    <location>
        <begin position="47"/>
        <end position="163"/>
    </location>
</feature>
<keyword evidence="5" id="KW-1185">Reference proteome</keyword>
<gene>
    <name evidence="4" type="ORF">FSW04_15175</name>
</gene>
<dbReference type="PANTHER" id="PTHR45566:SF2">
    <property type="entry name" value="NARL SUBFAMILY"/>
    <property type="match status" value="1"/>
</dbReference>
<reference evidence="4 5" key="1">
    <citation type="journal article" date="2018" name="J. Microbiol.">
        <title>Baekduia soli gen. nov., sp. nov., a novel bacterium isolated from the soil of Baekdu Mountain and proposal of a novel family name, Baekduiaceae fam. nov.</title>
        <authorList>
            <person name="An D.S."/>
            <person name="Siddiqi M.Z."/>
            <person name="Kim K.H."/>
            <person name="Yu H.S."/>
            <person name="Im W.T."/>
        </authorList>
    </citation>
    <scope>NUCLEOTIDE SEQUENCE [LARGE SCALE GENOMIC DNA]</scope>
    <source>
        <strain evidence="4 5">BR7-21</strain>
    </source>
</reference>
<protein>
    <submittedName>
        <fullName evidence="4">Response regulator transcription factor</fullName>
    </submittedName>
</protein>
<dbReference type="EMBL" id="CP042430">
    <property type="protein sequence ID" value="QEC48782.1"/>
    <property type="molecule type" value="Genomic_DNA"/>
</dbReference>
<dbReference type="GO" id="GO:0000160">
    <property type="term" value="P:phosphorelay signal transduction system"/>
    <property type="evidence" value="ECO:0007669"/>
    <property type="project" value="InterPro"/>
</dbReference>
<evidence type="ECO:0000313" key="5">
    <source>
        <dbReference type="Proteomes" id="UP000321805"/>
    </source>
</evidence>
<dbReference type="AlphaFoldDB" id="A0A5B8U7X1"/>
<dbReference type="OrthoDB" id="9808843at2"/>
<name>A0A5B8U7X1_9ACTN</name>
<dbReference type="InterPro" id="IPR051015">
    <property type="entry name" value="EvgA-like"/>
</dbReference>
<dbReference type="CDD" id="cd17535">
    <property type="entry name" value="REC_NarL-like"/>
    <property type="match status" value="1"/>
</dbReference>
<sequence length="188" mass="20183">MPGEDDRRHPASIRHPQEEPAMPDAARHEPITIRVSHTRPPVMSTIRVLIADDHPLVRVGLRRALADDGRFAVVGEAGDGRQAVVLAERLAPDLCVFDVRMPGVDGIEAMTDVVRARPEARVVLLSAFDDDVVIGTARSKGAVGYLTKDTERDLLCDALARAAAGEAVFAGPDGDRPMQTHPSDTSIG</sequence>
<accession>A0A5B8U7X1</accession>
<evidence type="ECO:0000256" key="1">
    <source>
        <dbReference type="PROSITE-ProRule" id="PRU00169"/>
    </source>
</evidence>
<dbReference type="InterPro" id="IPR058245">
    <property type="entry name" value="NreC/VraR/RcsB-like_REC"/>
</dbReference>
<dbReference type="SMART" id="SM00448">
    <property type="entry name" value="REC"/>
    <property type="match status" value="1"/>
</dbReference>
<dbReference type="SUPFAM" id="SSF52172">
    <property type="entry name" value="CheY-like"/>
    <property type="match status" value="1"/>
</dbReference>
<dbReference type="Gene3D" id="3.40.50.2300">
    <property type="match status" value="1"/>
</dbReference>
<evidence type="ECO:0000259" key="3">
    <source>
        <dbReference type="PROSITE" id="PS50110"/>
    </source>
</evidence>
<dbReference type="PANTHER" id="PTHR45566">
    <property type="entry name" value="HTH-TYPE TRANSCRIPTIONAL REGULATOR YHJB-RELATED"/>
    <property type="match status" value="1"/>
</dbReference>
<feature type="region of interest" description="Disordered" evidence="2">
    <location>
        <begin position="1"/>
        <end position="28"/>
    </location>
</feature>
<dbReference type="KEGG" id="bsol:FSW04_15175"/>
<feature type="modified residue" description="4-aspartylphosphate" evidence="1">
    <location>
        <position position="98"/>
    </location>
</feature>
<evidence type="ECO:0000313" key="4">
    <source>
        <dbReference type="EMBL" id="QEC48782.1"/>
    </source>
</evidence>
<dbReference type="Pfam" id="PF00072">
    <property type="entry name" value="Response_reg"/>
    <property type="match status" value="1"/>
</dbReference>
<evidence type="ECO:0000256" key="2">
    <source>
        <dbReference type="SAM" id="MobiDB-lite"/>
    </source>
</evidence>
<dbReference type="PROSITE" id="PS50110">
    <property type="entry name" value="RESPONSE_REGULATORY"/>
    <property type="match status" value="1"/>
</dbReference>
<dbReference type="Proteomes" id="UP000321805">
    <property type="component" value="Chromosome"/>
</dbReference>
<dbReference type="InterPro" id="IPR011006">
    <property type="entry name" value="CheY-like_superfamily"/>
</dbReference>
<dbReference type="InterPro" id="IPR001789">
    <property type="entry name" value="Sig_transdc_resp-reg_receiver"/>
</dbReference>
<organism evidence="4 5">
    <name type="scientific">Baekduia soli</name>
    <dbReference type="NCBI Taxonomy" id="496014"/>
    <lineage>
        <taxon>Bacteria</taxon>
        <taxon>Bacillati</taxon>
        <taxon>Actinomycetota</taxon>
        <taxon>Thermoleophilia</taxon>
        <taxon>Solirubrobacterales</taxon>
        <taxon>Baekduiaceae</taxon>
        <taxon>Baekduia</taxon>
    </lineage>
</organism>